<feature type="binding site" evidence="9">
    <location>
        <position position="394"/>
    </location>
    <ligand>
        <name>substrate</name>
    </ligand>
</feature>
<feature type="binding site" evidence="9">
    <location>
        <position position="269"/>
    </location>
    <ligand>
        <name>substrate</name>
    </ligand>
</feature>
<dbReference type="PRINTS" id="PR00842">
    <property type="entry name" value="GLHYDLASE14B"/>
</dbReference>
<feature type="binding site" evidence="9">
    <location>
        <position position="96"/>
    </location>
    <ligand>
        <name>substrate</name>
    </ligand>
</feature>
<keyword evidence="4 10" id="KW-0378">Hydrolase</keyword>
<feature type="binding site" evidence="9">
    <location>
        <position position="88"/>
    </location>
    <ligand>
        <name>substrate</name>
    </ligand>
</feature>
<evidence type="ECO:0000256" key="3">
    <source>
        <dbReference type="ARBA" id="ARBA00012594"/>
    </source>
</evidence>
<dbReference type="PRINTS" id="PR00750">
    <property type="entry name" value="BETAAMYLASE"/>
</dbReference>
<evidence type="ECO:0000256" key="8">
    <source>
        <dbReference type="PIRSR" id="PIRSR601554-1"/>
    </source>
</evidence>
<keyword evidence="12" id="KW-1185">Reference proteome</keyword>
<feature type="binding site" evidence="9">
    <location>
        <position position="48"/>
    </location>
    <ligand>
        <name>substrate</name>
    </ligand>
</feature>
<feature type="active site" description="Proton acceptor" evidence="8">
    <location>
        <position position="354"/>
    </location>
</feature>
<dbReference type="InterPro" id="IPR017853">
    <property type="entry name" value="GH"/>
</dbReference>
<protein>
    <recommendedName>
        <fullName evidence="3 10">Beta-amylase</fullName>
        <ecNumber evidence="3 10">3.2.1.2</ecNumber>
    </recommendedName>
</protein>
<evidence type="ECO:0000256" key="5">
    <source>
        <dbReference type="ARBA" id="ARBA00023277"/>
    </source>
</evidence>
<feature type="active site" description="Proton donor" evidence="8">
    <location>
        <position position="181"/>
    </location>
</feature>
<dbReference type="EMBL" id="CM018047">
    <property type="protein sequence ID" value="KAA8524564.1"/>
    <property type="molecule type" value="Genomic_DNA"/>
</dbReference>
<dbReference type="PANTHER" id="PTHR31352">
    <property type="entry name" value="BETA-AMYLASE 1, CHLOROPLASTIC"/>
    <property type="match status" value="1"/>
</dbReference>
<evidence type="ECO:0000256" key="9">
    <source>
        <dbReference type="PIRSR" id="PIRSR601554-2"/>
    </source>
</evidence>
<dbReference type="InterPro" id="IPR001371">
    <property type="entry name" value="Glyco_hydro_14B_pln"/>
</dbReference>
<organism evidence="11 12">
    <name type="scientific">Nyssa sinensis</name>
    <dbReference type="NCBI Taxonomy" id="561372"/>
    <lineage>
        <taxon>Eukaryota</taxon>
        <taxon>Viridiplantae</taxon>
        <taxon>Streptophyta</taxon>
        <taxon>Embryophyta</taxon>
        <taxon>Tracheophyta</taxon>
        <taxon>Spermatophyta</taxon>
        <taxon>Magnoliopsida</taxon>
        <taxon>eudicotyledons</taxon>
        <taxon>Gunneridae</taxon>
        <taxon>Pentapetalae</taxon>
        <taxon>asterids</taxon>
        <taxon>Cornales</taxon>
        <taxon>Nyssaceae</taxon>
        <taxon>Nyssa</taxon>
    </lineage>
</organism>
<evidence type="ECO:0000256" key="6">
    <source>
        <dbReference type="ARBA" id="ARBA00023295"/>
    </source>
</evidence>
<dbReference type="Gene3D" id="3.20.20.80">
    <property type="entry name" value="Glycosidases"/>
    <property type="match status" value="1"/>
</dbReference>
<feature type="binding site" evidence="9">
    <location>
        <begin position="355"/>
        <end position="356"/>
    </location>
    <ligand>
        <name>substrate</name>
    </ligand>
</feature>
<evidence type="ECO:0000256" key="7">
    <source>
        <dbReference type="ARBA" id="ARBA00023326"/>
    </source>
</evidence>
<evidence type="ECO:0000313" key="11">
    <source>
        <dbReference type="EMBL" id="KAA8524564.1"/>
    </source>
</evidence>
<feature type="binding site" evidence="9">
    <location>
        <position position="274"/>
    </location>
    <ligand>
        <name>substrate</name>
    </ligand>
</feature>
<dbReference type="Proteomes" id="UP000325577">
    <property type="component" value="Linkage Group LG4"/>
</dbReference>
<feature type="binding site" evidence="9">
    <location>
        <position position="316"/>
    </location>
    <ligand>
        <name>substrate</name>
    </ligand>
</feature>
<evidence type="ECO:0000256" key="4">
    <source>
        <dbReference type="ARBA" id="ARBA00022801"/>
    </source>
</evidence>
<dbReference type="OrthoDB" id="1660156at2759"/>
<evidence type="ECO:0000256" key="2">
    <source>
        <dbReference type="ARBA" id="ARBA00005652"/>
    </source>
</evidence>
<comment type="similarity">
    <text evidence="2 10">Belongs to the glycosyl hydrolase 14 family.</text>
</comment>
<dbReference type="SUPFAM" id="SSF51445">
    <property type="entry name" value="(Trans)glycosidases"/>
    <property type="match status" value="1"/>
</dbReference>
<dbReference type="GO" id="GO:0000272">
    <property type="term" value="P:polysaccharide catabolic process"/>
    <property type="evidence" value="ECO:0007669"/>
    <property type="project" value="UniProtKB-KW"/>
</dbReference>
<dbReference type="AlphaFoldDB" id="A0A5J5A2X8"/>
<sequence length="467" mass="52704">MSEENYAPVYVMLQLGVVTVDNAFQDPESLEKQLKELSAASVDGVMVDVWWGIIESKGPKQYNWSAYRSLFQLVQNCGLKLQVVMSFHQCGGNVGDAVTIPLPQWVLAVGESDPDIFYTNRSGNRDKEYLTIGVDNLPLFQERTAIQIYSDYMKSFRKNMTDFLNAGLITDIEVGLGPAGEMRYPSYPESQGWVFPGIGEFQCYDKYLKEEFKEAATIAGHPEWDLPDDAGEYNKTPDQQISLNQKGHTLLRKGTNRAFLGCKVKLAAKISGIHWWYKDDSHAAELTAGYYNLGDRDGYRPIAKMLDRHYAILCFTCLEMRNSEQSSDAKSGPEELVKQVLSDGWREEVEVAGENALSRYDSTAYNQILLNVRPNGVNKNGPPKLKMYGVTYLRLSDDLLTSDNFTIFKSFVKKMHADLDYIADPSKYNGPVVPLKHSKHPIEVFLKATAPTEPFPWDKETDMKVDA</sequence>
<proteinExistence type="inferred from homology"/>
<comment type="catalytic activity">
    <reaction evidence="1 10">
        <text>Hydrolysis of (1-&gt;4)-alpha-D-glucosidic linkages in polysaccharides so as to remove successive maltose units from the non-reducing ends of the chains.</text>
        <dbReference type="EC" id="3.2.1.2"/>
    </reaction>
</comment>
<dbReference type="PROSITE" id="PS00506">
    <property type="entry name" value="BETA_AMYLASE_1"/>
    <property type="match status" value="1"/>
</dbReference>
<accession>A0A5J5A2X8</accession>
<dbReference type="EC" id="3.2.1.2" evidence="3 10"/>
<dbReference type="InterPro" id="IPR018238">
    <property type="entry name" value="Glyco_hydro_14_CS"/>
</dbReference>
<reference evidence="11 12" key="1">
    <citation type="submission" date="2019-09" db="EMBL/GenBank/DDBJ databases">
        <title>A chromosome-level genome assembly of the Chinese tupelo Nyssa sinensis.</title>
        <authorList>
            <person name="Yang X."/>
            <person name="Kang M."/>
            <person name="Yang Y."/>
            <person name="Xiong H."/>
            <person name="Wang M."/>
            <person name="Zhang Z."/>
            <person name="Wang Z."/>
            <person name="Wu H."/>
            <person name="Ma T."/>
            <person name="Liu J."/>
            <person name="Xi Z."/>
        </authorList>
    </citation>
    <scope>NUCLEOTIDE SEQUENCE [LARGE SCALE GENOMIC DNA]</scope>
    <source>
        <strain evidence="11">J267</strain>
        <tissue evidence="11">Leaf</tissue>
    </source>
</reference>
<dbReference type="GO" id="GO:0016161">
    <property type="term" value="F:beta-amylase activity"/>
    <property type="evidence" value="ECO:0007669"/>
    <property type="project" value="UniProtKB-EC"/>
</dbReference>
<dbReference type="PANTHER" id="PTHR31352:SF40">
    <property type="entry name" value="BETA-AMYLASE 6"/>
    <property type="match status" value="1"/>
</dbReference>
<evidence type="ECO:0000313" key="12">
    <source>
        <dbReference type="Proteomes" id="UP000325577"/>
    </source>
</evidence>
<gene>
    <name evidence="11" type="ORF">F0562_010987</name>
</gene>
<name>A0A5J5A2X8_9ASTE</name>
<dbReference type="Pfam" id="PF01373">
    <property type="entry name" value="Glyco_hydro_14"/>
    <property type="match status" value="2"/>
</dbReference>
<evidence type="ECO:0000256" key="10">
    <source>
        <dbReference type="RuleBase" id="RU000509"/>
    </source>
</evidence>
<evidence type="ECO:0000256" key="1">
    <source>
        <dbReference type="ARBA" id="ARBA00000546"/>
    </source>
</evidence>
<keyword evidence="6 10" id="KW-0326">Glycosidase</keyword>
<keyword evidence="5 10" id="KW-0119">Carbohydrate metabolism</keyword>
<keyword evidence="7 10" id="KW-0624">Polysaccharide degradation</keyword>
<dbReference type="InterPro" id="IPR001554">
    <property type="entry name" value="Glyco_hydro_14"/>
</dbReference>
<dbReference type="PROSITE" id="PS00679">
    <property type="entry name" value="BETA_AMYLASE_2"/>
    <property type="match status" value="1"/>
</dbReference>